<accession>A0A923PMP3</accession>
<dbReference type="AlphaFoldDB" id="A0A923PMP3"/>
<dbReference type="RefSeq" id="WP_187468843.1">
    <property type="nucleotide sequence ID" value="NZ_JACSIT010000154.1"/>
</dbReference>
<dbReference type="InterPro" id="IPR023534">
    <property type="entry name" value="Rof/RNase_P-like"/>
</dbReference>
<organism evidence="1 2">
    <name type="scientific">Neolewinella lacunae</name>
    <dbReference type="NCBI Taxonomy" id="1517758"/>
    <lineage>
        <taxon>Bacteria</taxon>
        <taxon>Pseudomonadati</taxon>
        <taxon>Bacteroidota</taxon>
        <taxon>Saprospiria</taxon>
        <taxon>Saprospirales</taxon>
        <taxon>Lewinellaceae</taxon>
        <taxon>Neolewinella</taxon>
    </lineage>
</organism>
<dbReference type="Gene3D" id="2.30.30.400">
    <property type="entry name" value="Rof-like"/>
    <property type="match status" value="1"/>
</dbReference>
<dbReference type="SUPFAM" id="SSF101744">
    <property type="entry name" value="Rof/RNase P subunit-like"/>
    <property type="match status" value="1"/>
</dbReference>
<protein>
    <submittedName>
        <fullName evidence="1">Uncharacterized protein</fullName>
    </submittedName>
</protein>
<proteinExistence type="predicted"/>
<dbReference type="InterPro" id="IPR038626">
    <property type="entry name" value="Rof-like_sf"/>
</dbReference>
<evidence type="ECO:0000313" key="2">
    <source>
        <dbReference type="Proteomes" id="UP000650081"/>
    </source>
</evidence>
<name>A0A923PMP3_9BACT</name>
<keyword evidence="2" id="KW-1185">Reference proteome</keyword>
<dbReference type="Proteomes" id="UP000650081">
    <property type="component" value="Unassembled WGS sequence"/>
</dbReference>
<reference evidence="1" key="1">
    <citation type="submission" date="2020-08" db="EMBL/GenBank/DDBJ databases">
        <title>Lewinella bacteria from marine environments.</title>
        <authorList>
            <person name="Zhong Y."/>
        </authorList>
    </citation>
    <scope>NUCLEOTIDE SEQUENCE</scope>
    <source>
        <strain evidence="1">KCTC 42187</strain>
    </source>
</reference>
<comment type="caution">
    <text evidence="1">The sequence shown here is derived from an EMBL/GenBank/DDBJ whole genome shotgun (WGS) entry which is preliminary data.</text>
</comment>
<dbReference type="EMBL" id="JACSIT010000154">
    <property type="protein sequence ID" value="MBC6996840.1"/>
    <property type="molecule type" value="Genomic_DNA"/>
</dbReference>
<evidence type="ECO:0000313" key="1">
    <source>
        <dbReference type="EMBL" id="MBC6996840.1"/>
    </source>
</evidence>
<sequence length="182" mass="20275">MGALTLRYCGVPPADLAAGTWTAPLALLAEDPPWAVDGLLIFTRPTEEEWEGIRSLRRHGRPALSFAPDWPEAAQLTDLQYHPFEPGRVAGYLTALEALPRTNYRPIDCNFYDHFEAAIVTRRTVSLSYRGIDGEVNHTETRLSNTKTVRTEEYVQLGSGTWLRLDRIVSVDGVAAGVSCRF</sequence>
<gene>
    <name evidence="1" type="ORF">H9S92_21885</name>
</gene>